<dbReference type="CDD" id="cd00487">
    <property type="entry name" value="Pep_deformylase"/>
    <property type="match status" value="1"/>
</dbReference>
<sequence>MAKLAILEFPDERLRTKAQAVQSVDDEVRQLVDDMLETMYDARGIGLAATQVDVHRRVVVMDVSDDQSQPLVMINPQYTPLGDTQEPLSEGCLSIPEYYAEVPRYLNVELNALDRNGEPYTLEADGLLAHCIQHEYDHLEGVLFVDYLSPLKRDRIRKKMEKRHKQMQDA</sequence>
<dbReference type="Proteomes" id="UP000199677">
    <property type="component" value="Unassembled WGS sequence"/>
</dbReference>
<dbReference type="NCBIfam" id="TIGR00079">
    <property type="entry name" value="pept_deformyl"/>
    <property type="match status" value="1"/>
</dbReference>
<protein>
    <recommendedName>
        <fullName evidence="6">Peptide deformylase</fullName>
        <shortName evidence="6">PDF</shortName>
        <ecNumber evidence="6">3.5.1.88</ecNumber>
    </recommendedName>
    <alternativeName>
        <fullName evidence="6">Polypeptide deformylase</fullName>
    </alternativeName>
</protein>
<dbReference type="GO" id="GO:0042586">
    <property type="term" value="F:peptide deformylase activity"/>
    <property type="evidence" value="ECO:0007669"/>
    <property type="project" value="UniProtKB-UniRule"/>
</dbReference>
<comment type="cofactor">
    <cofactor evidence="6">
        <name>Fe(2+)</name>
        <dbReference type="ChEBI" id="CHEBI:29033"/>
    </cofactor>
    <text evidence="6">Binds 1 Fe(2+) ion.</text>
</comment>
<reference evidence="8" key="1">
    <citation type="submission" date="2016-10" db="EMBL/GenBank/DDBJ databases">
        <authorList>
            <person name="Varghese N."/>
            <person name="Submissions S."/>
        </authorList>
    </citation>
    <scope>NUCLEOTIDE SEQUENCE [LARGE SCALE GENOMIC DNA]</scope>
    <source>
        <strain evidence="8">CGMCC 1.6494</strain>
    </source>
</reference>
<evidence type="ECO:0000256" key="1">
    <source>
        <dbReference type="ARBA" id="ARBA00010759"/>
    </source>
</evidence>
<dbReference type="PIRSF" id="PIRSF004749">
    <property type="entry name" value="Pep_def"/>
    <property type="match status" value="1"/>
</dbReference>
<dbReference type="STRING" id="416873.SAMN04487951_105124"/>
<comment type="similarity">
    <text evidence="1 6">Belongs to the polypeptide deformylase family.</text>
</comment>
<feature type="binding site" evidence="6">
    <location>
        <position position="138"/>
    </location>
    <ligand>
        <name>Fe cation</name>
        <dbReference type="ChEBI" id="CHEBI:24875"/>
    </ligand>
</feature>
<evidence type="ECO:0000313" key="7">
    <source>
        <dbReference type="EMBL" id="SDN46230.1"/>
    </source>
</evidence>
<feature type="binding site" evidence="6">
    <location>
        <position position="92"/>
    </location>
    <ligand>
        <name>Fe cation</name>
        <dbReference type="ChEBI" id="CHEBI:24875"/>
    </ligand>
</feature>
<accession>A0A1H0BKP2</accession>
<dbReference type="RefSeq" id="WP_089704263.1">
    <property type="nucleotide sequence ID" value="NZ_FNII01000005.1"/>
</dbReference>
<name>A0A1H0BKP2_9GAMM</name>
<dbReference type="PRINTS" id="PR01576">
    <property type="entry name" value="PDEFORMYLASE"/>
</dbReference>
<dbReference type="EMBL" id="FNII01000005">
    <property type="protein sequence ID" value="SDN46230.1"/>
    <property type="molecule type" value="Genomic_DNA"/>
</dbReference>
<keyword evidence="8" id="KW-1185">Reference proteome</keyword>
<dbReference type="Pfam" id="PF01327">
    <property type="entry name" value="Pep_deformylase"/>
    <property type="match status" value="1"/>
</dbReference>
<dbReference type="EC" id="3.5.1.88" evidence="6"/>
<keyword evidence="3 6" id="KW-0378">Hydrolase</keyword>
<evidence type="ECO:0000256" key="4">
    <source>
        <dbReference type="ARBA" id="ARBA00022917"/>
    </source>
</evidence>
<feature type="binding site" evidence="6">
    <location>
        <position position="134"/>
    </location>
    <ligand>
        <name>Fe cation</name>
        <dbReference type="ChEBI" id="CHEBI:24875"/>
    </ligand>
</feature>
<dbReference type="PANTHER" id="PTHR10458">
    <property type="entry name" value="PEPTIDE DEFORMYLASE"/>
    <property type="match status" value="1"/>
</dbReference>
<dbReference type="GO" id="GO:0046872">
    <property type="term" value="F:metal ion binding"/>
    <property type="evidence" value="ECO:0007669"/>
    <property type="project" value="UniProtKB-KW"/>
</dbReference>
<evidence type="ECO:0000256" key="6">
    <source>
        <dbReference type="HAMAP-Rule" id="MF_00163"/>
    </source>
</evidence>
<dbReference type="InterPro" id="IPR036821">
    <property type="entry name" value="Peptide_deformylase_sf"/>
</dbReference>
<dbReference type="SUPFAM" id="SSF56420">
    <property type="entry name" value="Peptide deformylase"/>
    <property type="match status" value="1"/>
</dbReference>
<evidence type="ECO:0000256" key="5">
    <source>
        <dbReference type="ARBA" id="ARBA00023004"/>
    </source>
</evidence>
<keyword evidence="4 6" id="KW-0648">Protein biosynthesis</keyword>
<dbReference type="FunFam" id="3.90.45.10:FF:000001">
    <property type="entry name" value="Peptide deformylase"/>
    <property type="match status" value="1"/>
</dbReference>
<dbReference type="HAMAP" id="MF_00163">
    <property type="entry name" value="Pep_deformylase"/>
    <property type="match status" value="1"/>
</dbReference>
<proteinExistence type="inferred from homology"/>
<gene>
    <name evidence="6" type="primary">def</name>
    <name evidence="7" type="ORF">SAMN04487951_105124</name>
</gene>
<keyword evidence="5 6" id="KW-0408">Iron</keyword>
<dbReference type="AlphaFoldDB" id="A0A1H0BKP2"/>
<comment type="catalytic activity">
    <reaction evidence="6">
        <text>N-terminal N-formyl-L-methionyl-[peptide] + H2O = N-terminal L-methionyl-[peptide] + formate</text>
        <dbReference type="Rhea" id="RHEA:24420"/>
        <dbReference type="Rhea" id="RHEA-COMP:10639"/>
        <dbReference type="Rhea" id="RHEA-COMP:10640"/>
        <dbReference type="ChEBI" id="CHEBI:15377"/>
        <dbReference type="ChEBI" id="CHEBI:15740"/>
        <dbReference type="ChEBI" id="CHEBI:49298"/>
        <dbReference type="ChEBI" id="CHEBI:64731"/>
        <dbReference type="EC" id="3.5.1.88"/>
    </reaction>
</comment>
<organism evidence="7 8">
    <name type="scientific">Vreelandella arcis</name>
    <dbReference type="NCBI Taxonomy" id="416873"/>
    <lineage>
        <taxon>Bacteria</taxon>
        <taxon>Pseudomonadati</taxon>
        <taxon>Pseudomonadota</taxon>
        <taxon>Gammaproteobacteria</taxon>
        <taxon>Oceanospirillales</taxon>
        <taxon>Halomonadaceae</taxon>
        <taxon>Vreelandella</taxon>
    </lineage>
</organism>
<evidence type="ECO:0000256" key="2">
    <source>
        <dbReference type="ARBA" id="ARBA00022723"/>
    </source>
</evidence>
<feature type="active site" evidence="6">
    <location>
        <position position="135"/>
    </location>
</feature>
<dbReference type="OrthoDB" id="9804313at2"/>
<dbReference type="Gene3D" id="3.90.45.10">
    <property type="entry name" value="Peptide deformylase"/>
    <property type="match status" value="1"/>
</dbReference>
<keyword evidence="2 6" id="KW-0479">Metal-binding</keyword>
<evidence type="ECO:0000313" key="8">
    <source>
        <dbReference type="Proteomes" id="UP000199677"/>
    </source>
</evidence>
<comment type="function">
    <text evidence="6">Removes the formyl group from the N-terminal Met of newly synthesized proteins. Requires at least a dipeptide for an efficient rate of reaction. N-terminal L-methionine is a prerequisite for activity but the enzyme has broad specificity at other positions.</text>
</comment>
<dbReference type="GO" id="GO:0006412">
    <property type="term" value="P:translation"/>
    <property type="evidence" value="ECO:0007669"/>
    <property type="project" value="UniProtKB-UniRule"/>
</dbReference>
<dbReference type="NCBIfam" id="NF001159">
    <property type="entry name" value="PRK00150.1-3"/>
    <property type="match status" value="1"/>
</dbReference>
<dbReference type="PANTHER" id="PTHR10458:SF21">
    <property type="entry name" value="PEPTIDE DEFORMYLASE"/>
    <property type="match status" value="1"/>
</dbReference>
<dbReference type="InterPro" id="IPR023635">
    <property type="entry name" value="Peptide_deformylase"/>
</dbReference>
<evidence type="ECO:0000256" key="3">
    <source>
        <dbReference type="ARBA" id="ARBA00022801"/>
    </source>
</evidence>